<accession>A0A3M8C656</accession>
<keyword evidence="1" id="KW-0812">Transmembrane</keyword>
<keyword evidence="1" id="KW-0472">Membrane</keyword>
<evidence type="ECO:0008006" key="4">
    <source>
        <dbReference type="Google" id="ProtNLM"/>
    </source>
</evidence>
<dbReference type="Proteomes" id="UP000282028">
    <property type="component" value="Unassembled WGS sequence"/>
</dbReference>
<sequence>MRKLHAVYIGAFFFFYALSYLPNFNIFNEATFIGFFPQPLIWVLLLNALNTVIIFIVYKKFFKPFAERAEREFEAYEEGEENK</sequence>
<evidence type="ECO:0000313" key="2">
    <source>
        <dbReference type="EMBL" id="RNB71186.1"/>
    </source>
</evidence>
<organism evidence="2 3">
    <name type="scientific">Brevibacillus invocatus</name>
    <dbReference type="NCBI Taxonomy" id="173959"/>
    <lineage>
        <taxon>Bacteria</taxon>
        <taxon>Bacillati</taxon>
        <taxon>Bacillota</taxon>
        <taxon>Bacilli</taxon>
        <taxon>Bacillales</taxon>
        <taxon>Paenibacillaceae</taxon>
        <taxon>Brevibacillus</taxon>
    </lineage>
</organism>
<evidence type="ECO:0000256" key="1">
    <source>
        <dbReference type="SAM" id="Phobius"/>
    </source>
</evidence>
<dbReference type="AlphaFoldDB" id="A0A3M8C656"/>
<gene>
    <name evidence="2" type="ORF">EDM52_16010</name>
</gene>
<feature type="transmembrane region" description="Helical" evidence="1">
    <location>
        <begin position="39"/>
        <end position="58"/>
    </location>
</feature>
<dbReference type="OrthoDB" id="2973564at2"/>
<keyword evidence="3" id="KW-1185">Reference proteome</keyword>
<protein>
    <recommendedName>
        <fullName evidence="4">DUF485 domain-containing protein</fullName>
    </recommendedName>
</protein>
<comment type="caution">
    <text evidence="2">The sequence shown here is derived from an EMBL/GenBank/DDBJ whole genome shotgun (WGS) entry which is preliminary data.</text>
</comment>
<proteinExistence type="predicted"/>
<evidence type="ECO:0000313" key="3">
    <source>
        <dbReference type="Proteomes" id="UP000282028"/>
    </source>
</evidence>
<name>A0A3M8C656_9BACL</name>
<dbReference type="RefSeq" id="WP_122909982.1">
    <property type="nucleotide sequence ID" value="NZ_CBCSBE010000009.1"/>
</dbReference>
<dbReference type="EMBL" id="RHHR01000029">
    <property type="protein sequence ID" value="RNB71186.1"/>
    <property type="molecule type" value="Genomic_DNA"/>
</dbReference>
<reference evidence="2 3" key="1">
    <citation type="submission" date="2018-10" db="EMBL/GenBank/DDBJ databases">
        <title>Phylogenomics of Brevibacillus.</title>
        <authorList>
            <person name="Dunlap C."/>
        </authorList>
    </citation>
    <scope>NUCLEOTIDE SEQUENCE [LARGE SCALE GENOMIC DNA]</scope>
    <source>
        <strain evidence="2 3">JCM 12215</strain>
    </source>
</reference>
<keyword evidence="1" id="KW-1133">Transmembrane helix</keyword>
<feature type="transmembrane region" description="Helical" evidence="1">
    <location>
        <begin position="7"/>
        <end position="27"/>
    </location>
</feature>